<feature type="domain" description="Aminoglycoside phosphotransferase" evidence="1">
    <location>
        <begin position="30"/>
        <end position="262"/>
    </location>
</feature>
<proteinExistence type="predicted"/>
<dbReference type="KEGG" id="aym:YM304_04410"/>
<keyword evidence="3" id="KW-1185">Reference proteome</keyword>
<dbReference type="Proteomes" id="UP000011863">
    <property type="component" value="Chromosome"/>
</dbReference>
<dbReference type="Pfam" id="PF01636">
    <property type="entry name" value="APH"/>
    <property type="match status" value="1"/>
</dbReference>
<dbReference type="InterPro" id="IPR051678">
    <property type="entry name" value="AGP_Transferase"/>
</dbReference>
<dbReference type="Gene3D" id="3.90.1200.10">
    <property type="match status" value="1"/>
</dbReference>
<organism evidence="2 3">
    <name type="scientific">Ilumatobacter coccineus (strain NBRC 103263 / KCTC 29153 / YM16-304)</name>
    <dbReference type="NCBI Taxonomy" id="1313172"/>
    <lineage>
        <taxon>Bacteria</taxon>
        <taxon>Bacillati</taxon>
        <taxon>Actinomycetota</taxon>
        <taxon>Acidimicrobiia</taxon>
        <taxon>Acidimicrobiales</taxon>
        <taxon>Ilumatobacteraceae</taxon>
        <taxon>Ilumatobacter</taxon>
    </lineage>
</organism>
<reference evidence="2 3" key="1">
    <citation type="journal article" date="2013" name="Int. J. Syst. Evol. Microbiol.">
        <title>Ilumatobacter nonamiense sp. nov. and Ilumatobacter coccineum sp. nov., isolated from seashore sand.</title>
        <authorList>
            <person name="Matsumoto A."/>
            <person name="Kasai H."/>
            <person name="Matsuo Y."/>
            <person name="Shizuri Y."/>
            <person name="Ichikawa N."/>
            <person name="Fujita N."/>
            <person name="Omura S."/>
            <person name="Takahashi Y."/>
        </authorList>
    </citation>
    <scope>NUCLEOTIDE SEQUENCE [LARGE SCALE GENOMIC DNA]</scope>
    <source>
        <strain evidence="3">NBRC 103263 / KCTC 29153 / YM16-304</strain>
    </source>
</reference>
<gene>
    <name evidence="2" type="ORF">YM304_04410</name>
</gene>
<name>A0A6C7E6D0_ILUCY</name>
<dbReference type="SUPFAM" id="SSF56112">
    <property type="entry name" value="Protein kinase-like (PK-like)"/>
    <property type="match status" value="1"/>
</dbReference>
<evidence type="ECO:0000259" key="1">
    <source>
        <dbReference type="Pfam" id="PF01636"/>
    </source>
</evidence>
<dbReference type="CDD" id="cd05154">
    <property type="entry name" value="ACAD10_11_N-like"/>
    <property type="match status" value="1"/>
</dbReference>
<accession>A0A6C7E6D0</accession>
<dbReference type="Gene3D" id="3.30.200.20">
    <property type="entry name" value="Phosphorylase Kinase, domain 1"/>
    <property type="match status" value="1"/>
</dbReference>
<dbReference type="RefSeq" id="WP_015440003.1">
    <property type="nucleotide sequence ID" value="NC_020520.1"/>
</dbReference>
<dbReference type="InterPro" id="IPR041726">
    <property type="entry name" value="ACAD10_11_N"/>
</dbReference>
<dbReference type="EMBL" id="AP012057">
    <property type="protein sequence ID" value="BAN00755.1"/>
    <property type="molecule type" value="Genomic_DNA"/>
</dbReference>
<dbReference type="AlphaFoldDB" id="A0A6C7E6D0"/>
<evidence type="ECO:0000313" key="3">
    <source>
        <dbReference type="Proteomes" id="UP000011863"/>
    </source>
</evidence>
<dbReference type="InterPro" id="IPR011009">
    <property type="entry name" value="Kinase-like_dom_sf"/>
</dbReference>
<dbReference type="InterPro" id="IPR002575">
    <property type="entry name" value="Aminoglycoside_PTrfase"/>
</dbReference>
<dbReference type="PANTHER" id="PTHR21310">
    <property type="entry name" value="AMINOGLYCOSIDE PHOSPHOTRANSFERASE-RELATED-RELATED"/>
    <property type="match status" value="1"/>
</dbReference>
<protein>
    <recommendedName>
        <fullName evidence="1">Aminoglycoside phosphotransferase domain-containing protein</fullName>
    </recommendedName>
</protein>
<evidence type="ECO:0000313" key="2">
    <source>
        <dbReference type="EMBL" id="BAN00755.1"/>
    </source>
</evidence>
<sequence>MGARLDEQAAAMVTALHPDAEQVDVVDFGPIPGGFSRETYCFDAIIHTAGAEERHPLILRKDPPASVAILHTSRAVEHDLIETIRLNTNVPVTQSLGHEMDPDVFGEPAMIIRRADGNSHTSDLFHDGPDSDQVDDVVRHLCESLVELHQSDIATLDPAGVLDDPRGVGIDVTDWDSYMDSTFEYYLSSYHGLNRDPMLCILLDAFLTLRRTKPRPLPLSVVHGDFNPANFLYADGKVTALIDWENARIGDPREDLGWMAMMDTLSNTNIMSHPADEGGFLAYYNKLTGYEITEAEIGYFILFGSANIAVPVNEAIKRRVDGESRELVHLYMIQSSAPALPGIGRLLGYPGVPA</sequence>